<keyword evidence="3" id="KW-1185">Reference proteome</keyword>
<evidence type="ECO:0008006" key="4">
    <source>
        <dbReference type="Google" id="ProtNLM"/>
    </source>
</evidence>
<feature type="chain" id="PRO_5042007039" description="Secreted protein" evidence="1">
    <location>
        <begin position="20"/>
        <end position="221"/>
    </location>
</feature>
<name>A0AAD2HTJ8_9AGAR</name>
<feature type="signal peptide" evidence="1">
    <location>
        <begin position="1"/>
        <end position="19"/>
    </location>
</feature>
<proteinExistence type="predicted"/>
<evidence type="ECO:0000313" key="2">
    <source>
        <dbReference type="EMBL" id="CAK5281908.1"/>
    </source>
</evidence>
<organism evidence="2 3">
    <name type="scientific">Mycena citricolor</name>
    <dbReference type="NCBI Taxonomy" id="2018698"/>
    <lineage>
        <taxon>Eukaryota</taxon>
        <taxon>Fungi</taxon>
        <taxon>Dikarya</taxon>
        <taxon>Basidiomycota</taxon>
        <taxon>Agaricomycotina</taxon>
        <taxon>Agaricomycetes</taxon>
        <taxon>Agaricomycetidae</taxon>
        <taxon>Agaricales</taxon>
        <taxon>Marasmiineae</taxon>
        <taxon>Mycenaceae</taxon>
        <taxon>Mycena</taxon>
    </lineage>
</organism>
<dbReference type="Proteomes" id="UP001295794">
    <property type="component" value="Unassembled WGS sequence"/>
</dbReference>
<evidence type="ECO:0000313" key="3">
    <source>
        <dbReference type="Proteomes" id="UP001295794"/>
    </source>
</evidence>
<comment type="caution">
    <text evidence="2">The sequence shown here is derived from an EMBL/GenBank/DDBJ whole genome shotgun (WGS) entry which is preliminary data.</text>
</comment>
<dbReference type="AlphaFoldDB" id="A0AAD2HTJ8"/>
<sequence>MVSAQLLLVLWITSQPSWSRPSITSALASSAHPTIRGPKRIYCATSRNSFQQPCSCRTRPPSNAPDHCLERRLGPQQHPNRPSCSTARCCPRPEPLAAAHCAKKPRSPEYATGTGRAWKRQCADGAASAHFESDGANSCLGCAVDFGERGYRSIGTGTRAGATATTRPVSYAPAGSACPHPSRSFLWEWKCHFGAAGLQYCAPVSSTSSRPAPPQLVCTRW</sequence>
<dbReference type="EMBL" id="CAVNYO010000444">
    <property type="protein sequence ID" value="CAK5281908.1"/>
    <property type="molecule type" value="Genomic_DNA"/>
</dbReference>
<evidence type="ECO:0000256" key="1">
    <source>
        <dbReference type="SAM" id="SignalP"/>
    </source>
</evidence>
<keyword evidence="1" id="KW-0732">Signal</keyword>
<gene>
    <name evidence="2" type="ORF">MYCIT1_LOCUS33264</name>
</gene>
<reference evidence="2" key="1">
    <citation type="submission" date="2023-11" db="EMBL/GenBank/DDBJ databases">
        <authorList>
            <person name="De Vega J J."/>
            <person name="De Vega J J."/>
        </authorList>
    </citation>
    <scope>NUCLEOTIDE SEQUENCE</scope>
</reference>
<protein>
    <recommendedName>
        <fullName evidence="4">Secreted protein</fullName>
    </recommendedName>
</protein>
<accession>A0AAD2HTJ8</accession>